<evidence type="ECO:0000313" key="3">
    <source>
        <dbReference type="Proteomes" id="UP000618952"/>
    </source>
</evidence>
<reference evidence="2 3" key="1">
    <citation type="submission" date="2020-08" db="EMBL/GenBank/DDBJ databases">
        <title>Arenibacter gaetbuli sp. nov., isolated from a sand dune.</title>
        <authorList>
            <person name="Park S."/>
            <person name="Yoon J.-H."/>
        </authorList>
    </citation>
    <scope>NUCLEOTIDE SEQUENCE [LARGE SCALE GENOMIC DNA]</scope>
    <source>
        <strain evidence="2 3">BSSL-BM3</strain>
    </source>
</reference>
<gene>
    <name evidence="2" type="ORF">H4O18_07290</name>
</gene>
<accession>A0ABR7QL01</accession>
<evidence type="ECO:0000256" key="1">
    <source>
        <dbReference type="SAM" id="SignalP"/>
    </source>
</evidence>
<protein>
    <submittedName>
        <fullName evidence="2">Uncharacterized protein</fullName>
    </submittedName>
</protein>
<sequence>MKNRTHILTLFVLLLFLPVSEVLACGNSKENSKIVSNSCSANDHHTEKKSCCDSEKNHADEGMGGSCSNTSCHCPVPINAPVYLTNFELTSTNNYIVLEIDWAYIQKNPKLVYLPIWQWPKIG</sequence>
<evidence type="ECO:0000313" key="2">
    <source>
        <dbReference type="EMBL" id="MBC8767789.1"/>
    </source>
</evidence>
<dbReference type="Proteomes" id="UP000618952">
    <property type="component" value="Unassembled WGS sequence"/>
</dbReference>
<feature type="chain" id="PRO_5047209557" evidence="1">
    <location>
        <begin position="25"/>
        <end position="123"/>
    </location>
</feature>
<organism evidence="2 3">
    <name type="scientific">Arenibacter arenosicollis</name>
    <dbReference type="NCBI Taxonomy" id="2762274"/>
    <lineage>
        <taxon>Bacteria</taxon>
        <taxon>Pseudomonadati</taxon>
        <taxon>Bacteroidota</taxon>
        <taxon>Flavobacteriia</taxon>
        <taxon>Flavobacteriales</taxon>
        <taxon>Flavobacteriaceae</taxon>
        <taxon>Arenibacter</taxon>
    </lineage>
</organism>
<keyword evidence="1" id="KW-0732">Signal</keyword>
<keyword evidence="3" id="KW-1185">Reference proteome</keyword>
<proteinExistence type="predicted"/>
<comment type="caution">
    <text evidence="2">The sequence shown here is derived from an EMBL/GenBank/DDBJ whole genome shotgun (WGS) entry which is preliminary data.</text>
</comment>
<feature type="signal peptide" evidence="1">
    <location>
        <begin position="1"/>
        <end position="24"/>
    </location>
</feature>
<dbReference type="EMBL" id="JACLHY010000005">
    <property type="protein sequence ID" value="MBC8767789.1"/>
    <property type="molecule type" value="Genomic_DNA"/>
</dbReference>
<name>A0ABR7QL01_9FLAO</name>
<dbReference type="RefSeq" id="WP_187582927.1">
    <property type="nucleotide sequence ID" value="NZ_JACLHY010000005.1"/>
</dbReference>